<evidence type="ECO:0000256" key="3">
    <source>
        <dbReference type="ARBA" id="ARBA00022692"/>
    </source>
</evidence>
<dbReference type="Gene3D" id="3.40.1710.10">
    <property type="entry name" value="abc type-2 transporter like domain"/>
    <property type="match status" value="1"/>
</dbReference>
<accession>A0A0D1MDF8</accession>
<dbReference type="AlphaFoldDB" id="A0A0D1MDF8"/>
<feature type="transmembrane region" description="Helical" evidence="6">
    <location>
        <begin position="231"/>
        <end position="249"/>
    </location>
</feature>
<evidence type="ECO:0000313" key="8">
    <source>
        <dbReference type="EMBL" id="KIU28567.1"/>
    </source>
</evidence>
<evidence type="ECO:0000256" key="5">
    <source>
        <dbReference type="ARBA" id="ARBA00023136"/>
    </source>
</evidence>
<protein>
    <recommendedName>
        <fullName evidence="7">ABC-2 type transporter transmembrane domain-containing protein</fullName>
    </recommendedName>
</protein>
<dbReference type="PANTHER" id="PTHR30294">
    <property type="entry name" value="MEMBRANE COMPONENT OF ABC TRANSPORTER YHHJ-RELATED"/>
    <property type="match status" value="1"/>
</dbReference>
<dbReference type="GO" id="GO:0140359">
    <property type="term" value="F:ABC-type transporter activity"/>
    <property type="evidence" value="ECO:0007669"/>
    <property type="project" value="InterPro"/>
</dbReference>
<dbReference type="InterPro" id="IPR013525">
    <property type="entry name" value="ABC2_TM"/>
</dbReference>
<evidence type="ECO:0000259" key="7">
    <source>
        <dbReference type="Pfam" id="PF12698"/>
    </source>
</evidence>
<keyword evidence="4 6" id="KW-1133">Transmembrane helix</keyword>
<evidence type="ECO:0000256" key="1">
    <source>
        <dbReference type="ARBA" id="ARBA00004651"/>
    </source>
</evidence>
<keyword evidence="2" id="KW-1003">Cell membrane</keyword>
<comment type="caution">
    <text evidence="8">The sequence shown here is derived from an EMBL/GenBank/DDBJ whole genome shotgun (WGS) entry which is preliminary data.</text>
</comment>
<feature type="transmembrane region" description="Helical" evidence="6">
    <location>
        <begin position="345"/>
        <end position="370"/>
    </location>
</feature>
<comment type="subcellular location">
    <subcellularLocation>
        <location evidence="1">Cell membrane</location>
        <topology evidence="1">Multi-pass membrane protein</topology>
    </subcellularLocation>
</comment>
<dbReference type="Proteomes" id="UP000033203">
    <property type="component" value="Unassembled WGS sequence"/>
</dbReference>
<organism evidence="8 9">
    <name type="scientific">Sphingomonas melonis</name>
    <dbReference type="NCBI Taxonomy" id="152682"/>
    <lineage>
        <taxon>Bacteria</taxon>
        <taxon>Pseudomonadati</taxon>
        <taxon>Pseudomonadota</taxon>
        <taxon>Alphaproteobacteria</taxon>
        <taxon>Sphingomonadales</taxon>
        <taxon>Sphingomonadaceae</taxon>
        <taxon>Sphingomonas</taxon>
    </lineage>
</organism>
<dbReference type="InterPro" id="IPR051449">
    <property type="entry name" value="ABC-2_transporter_component"/>
</dbReference>
<evidence type="ECO:0000256" key="2">
    <source>
        <dbReference type="ARBA" id="ARBA00022475"/>
    </source>
</evidence>
<keyword evidence="3 6" id="KW-0812">Transmembrane</keyword>
<proteinExistence type="predicted"/>
<dbReference type="PATRIC" id="fig|1549858.7.peg.307"/>
<gene>
    <name evidence="8" type="ORF">SR41_07470</name>
</gene>
<name>A0A0D1MDF8_9SPHN</name>
<evidence type="ECO:0000256" key="6">
    <source>
        <dbReference type="SAM" id="Phobius"/>
    </source>
</evidence>
<dbReference type="PANTHER" id="PTHR30294:SF47">
    <property type="entry name" value="INNER MEMBRANE TRANSPORT PERMEASE YHHJ"/>
    <property type="match status" value="1"/>
</dbReference>
<feature type="transmembrane region" description="Helical" evidence="6">
    <location>
        <begin position="181"/>
        <end position="204"/>
    </location>
</feature>
<feature type="transmembrane region" description="Helical" evidence="6">
    <location>
        <begin position="20"/>
        <end position="41"/>
    </location>
</feature>
<feature type="transmembrane region" description="Helical" evidence="6">
    <location>
        <begin position="261"/>
        <end position="283"/>
    </location>
</feature>
<reference evidence="8 9" key="1">
    <citation type="submission" date="2015-01" db="EMBL/GenBank/DDBJ databases">
        <title>Genome of Sphingomonas taxi strain 30a.</title>
        <authorList>
            <person name="Eevers N."/>
            <person name="Van Hamme J."/>
            <person name="Bottos E."/>
            <person name="Weyens N."/>
            <person name="Vangronsveld J."/>
        </authorList>
    </citation>
    <scope>NUCLEOTIDE SEQUENCE [LARGE SCALE GENOMIC DNA]</scope>
    <source>
        <strain evidence="8 9">30a</strain>
    </source>
</reference>
<dbReference type="GO" id="GO:0005886">
    <property type="term" value="C:plasma membrane"/>
    <property type="evidence" value="ECO:0007669"/>
    <property type="project" value="UniProtKB-SubCell"/>
</dbReference>
<keyword evidence="5 6" id="KW-0472">Membrane</keyword>
<dbReference type="Pfam" id="PF12698">
    <property type="entry name" value="ABC2_membrane_3"/>
    <property type="match status" value="1"/>
</dbReference>
<sequence length="377" mass="39466">MTAFRRALAREMRHLRRDRWDLAGITLLPGILIFIVAALFWQGPFRQLPLGIVDSDGSGASRAIIRALDASPLIRRGGSYRDEAAAVRAVRTGTIMGFVHMPAGLGDSIARHREPVVRILYNGSFLTAGGQVARAAGDAVTAALPTIAASQLPNHAVPASRVRRLVVEATALGNAPVSFEWFLGLLIFPAVLHLIAACVCAMALGRELEDKSLSAWAKDSGGVGAAMAGKLLPYIVAISGWGLVWLLYLTLARGWRVEGSLVLIACGQTLFYIATAAIAALLVAVTRETATALSASAVYAGSALAYSGATLPLNGGNAFARIWSEVLPLTHYIALQMGQVSGQTVAAAVSPTLALIAYVVVAGGGALAVIRARARRA</sequence>
<dbReference type="EMBL" id="JXTP01000028">
    <property type="protein sequence ID" value="KIU28567.1"/>
    <property type="molecule type" value="Genomic_DNA"/>
</dbReference>
<evidence type="ECO:0000256" key="4">
    <source>
        <dbReference type="ARBA" id="ARBA00022989"/>
    </source>
</evidence>
<feature type="transmembrane region" description="Helical" evidence="6">
    <location>
        <begin position="290"/>
        <end position="309"/>
    </location>
</feature>
<evidence type="ECO:0000313" key="9">
    <source>
        <dbReference type="Proteomes" id="UP000033203"/>
    </source>
</evidence>
<feature type="domain" description="ABC-2 type transporter transmembrane" evidence="7">
    <location>
        <begin position="23"/>
        <end position="366"/>
    </location>
</feature>